<evidence type="ECO:0000259" key="1">
    <source>
        <dbReference type="Pfam" id="PF13145"/>
    </source>
</evidence>
<reference evidence="2" key="1">
    <citation type="submission" date="2022-09" db="EMBL/GenBank/DDBJ databases">
        <title>The genome sequence of Tsuneonella sp. YG55.</title>
        <authorList>
            <person name="Liu Y."/>
        </authorList>
    </citation>
    <scope>NUCLEOTIDE SEQUENCE</scope>
    <source>
        <strain evidence="2">YG55</strain>
    </source>
</reference>
<dbReference type="GO" id="GO:0003755">
    <property type="term" value="F:peptidyl-prolyl cis-trans isomerase activity"/>
    <property type="evidence" value="ECO:0007669"/>
    <property type="project" value="InterPro"/>
</dbReference>
<protein>
    <submittedName>
        <fullName evidence="2">Peptidylprolyl isomerase</fullName>
    </submittedName>
</protein>
<proteinExistence type="predicted"/>
<accession>A0A9X3AJU2</accession>
<organism evidence="2 3">
    <name type="scientific">Tsuneonella litorea</name>
    <dbReference type="NCBI Taxonomy" id="2976475"/>
    <lineage>
        <taxon>Bacteria</taxon>
        <taxon>Pseudomonadati</taxon>
        <taxon>Pseudomonadota</taxon>
        <taxon>Alphaproteobacteria</taxon>
        <taxon>Sphingomonadales</taxon>
        <taxon>Erythrobacteraceae</taxon>
        <taxon>Tsuneonella</taxon>
    </lineage>
</organism>
<dbReference type="Pfam" id="PF13145">
    <property type="entry name" value="Rotamase_2"/>
    <property type="match status" value="1"/>
</dbReference>
<dbReference type="AlphaFoldDB" id="A0A9X3AJU2"/>
<sequence>MSRRGWLRERALHLVLLGAVIFGVLGWRSGSDDLPGRTIHLTRDDQARLAAGFAEVMGRPPTPAERDALIADWVRDEVLYREALRRGLDEGDVIIRKRLAQKMDAIAARDLDAESPGDATLQRWLEAHPERFAEDAAVTFDQAYFTTRSRAQVARTLIEGGADWQRVGDAISLPAHFERAGRDTVAAALGEQFARTLDGLQTGAEWQGPVEGALGWHLVRLTAREPGRLPPLAAIRERVEGDWRDATGRAQTDAAYEALRDAYTVTIDE</sequence>
<gene>
    <name evidence="2" type="ORF">N0B51_00645</name>
</gene>
<evidence type="ECO:0000313" key="3">
    <source>
        <dbReference type="Proteomes" id="UP001142648"/>
    </source>
</evidence>
<keyword evidence="3" id="KW-1185">Reference proteome</keyword>
<name>A0A9X3AJU2_9SPHN</name>
<dbReference type="InterPro" id="IPR000297">
    <property type="entry name" value="PPIase_PpiC"/>
</dbReference>
<comment type="caution">
    <text evidence="2">The sequence shown here is derived from an EMBL/GenBank/DDBJ whole genome shotgun (WGS) entry which is preliminary data.</text>
</comment>
<evidence type="ECO:0000313" key="2">
    <source>
        <dbReference type="EMBL" id="MCT2557479.1"/>
    </source>
</evidence>
<dbReference type="RefSeq" id="WP_259960258.1">
    <property type="nucleotide sequence ID" value="NZ_JAOAMV010000001.1"/>
</dbReference>
<feature type="domain" description="PpiC" evidence="1">
    <location>
        <begin position="118"/>
        <end position="237"/>
    </location>
</feature>
<keyword evidence="2" id="KW-0413">Isomerase</keyword>
<dbReference type="Proteomes" id="UP001142648">
    <property type="component" value="Unassembled WGS sequence"/>
</dbReference>
<dbReference type="EMBL" id="JAOAMV010000001">
    <property type="protein sequence ID" value="MCT2557479.1"/>
    <property type="molecule type" value="Genomic_DNA"/>
</dbReference>